<keyword evidence="6" id="KW-1185">Reference proteome</keyword>
<dbReference type="OrthoDB" id="9805821at2"/>
<dbReference type="Pfam" id="PF00933">
    <property type="entry name" value="Glyco_hydro_3"/>
    <property type="match status" value="1"/>
</dbReference>
<dbReference type="GO" id="GO:0008422">
    <property type="term" value="F:beta-glucosidase activity"/>
    <property type="evidence" value="ECO:0007669"/>
    <property type="project" value="UniProtKB-ARBA"/>
</dbReference>
<accession>A0A3N0E433</accession>
<evidence type="ECO:0000313" key="6">
    <source>
        <dbReference type="Proteomes" id="UP000267469"/>
    </source>
</evidence>
<dbReference type="AlphaFoldDB" id="A0A3N0E433"/>
<dbReference type="SMART" id="SM01217">
    <property type="entry name" value="Fn3_like"/>
    <property type="match status" value="1"/>
</dbReference>
<dbReference type="SUPFAM" id="SSF51445">
    <property type="entry name" value="(Trans)glycosidases"/>
    <property type="match status" value="1"/>
</dbReference>
<dbReference type="Gene3D" id="2.60.40.10">
    <property type="entry name" value="Immunoglobulins"/>
    <property type="match status" value="1"/>
</dbReference>
<sequence>MKAFRHAIWITLLISHLPVTAQKKSTSLPVYKDSSAPVEQRVTDLLQRMTTEEKVGQLSTLLGWEMYTKKRNKVTESDAFRKAIKEQHIGMLWATLRADPWTKKTLETGLNPELAAKATNAMQKYAIEETRLGIPLLLSEECPHGHMAIGTTVFPTSIGQSSTWNPELIKEMATVIAEEARLQGGHIGYGPVLDLAREPRWSRVEETYGEDPVLNSRMGEAMVLGFQGDDLKSGYNLISTLKHFAAYGVPEGGHNGNAVHAGTRELQHSYLPPFKAAVNAGALSVMTAYSSIDGVPSTANHWLLNGLLRNEWNFDGFVVSDLGSIEGLSGNHHLAGTFPEAAALAINAGVDADLGGKGYGTHLLKALKSGEVSENILNTAVRRILRLKFEMGLFENPYVDPAKAKKEVRSRKHIALARKVARESVTLLKNQENILPLSKDIKSIAVIGPNADNIYNQLGDYTAPQAEDNIVTVLEGIKDKVPPATKVTYVKGCAIRDTTQIDIAGAVQAAKQAEVAVVVLGGSSARDFKTKYIDTGAATIGPDTGTGIISDMESGEGYDRSTLHLLGKQTELLRAIVETGTPTILILIKGRPLLLNWPSENVPAILDAWYPGQEGGNAIADVLFGDYNPSGKLPISVPKSVGQLPVYYNALFPVKHNYVEEDAKPLYSFGHGLSYTDFRYEGLTVTVDESENDVTVNIKFRIKNTGPRDGDEVAQLYLRDDVSSVVTPQKQLKAFKKVHLRAGEEKTLEFRLKARDMMLWNTRREWVTEAGTFSLMIGASSEDIRLNSSFEISRNIKIHNP</sequence>
<evidence type="ECO:0000256" key="2">
    <source>
        <dbReference type="ARBA" id="ARBA00022801"/>
    </source>
</evidence>
<evidence type="ECO:0000313" key="5">
    <source>
        <dbReference type="EMBL" id="RNL82590.1"/>
    </source>
</evidence>
<dbReference type="InterPro" id="IPR026891">
    <property type="entry name" value="Fn3-like"/>
</dbReference>
<dbReference type="PANTHER" id="PTHR30620:SF123">
    <property type="entry name" value="BETA-XYLOSIDASE"/>
    <property type="match status" value="1"/>
</dbReference>
<dbReference type="FunFam" id="2.60.40.10:FF:000495">
    <property type="entry name" value="Periplasmic beta-glucosidase"/>
    <property type="match status" value="1"/>
</dbReference>
<dbReference type="InterPro" id="IPR036881">
    <property type="entry name" value="Glyco_hydro_3_C_sf"/>
</dbReference>
<evidence type="ECO:0000256" key="1">
    <source>
        <dbReference type="ARBA" id="ARBA00005336"/>
    </source>
</evidence>
<protein>
    <submittedName>
        <fullName evidence="5">Beta-glucosidase</fullName>
    </submittedName>
</protein>
<proteinExistence type="inferred from homology"/>
<dbReference type="InterPro" id="IPR036962">
    <property type="entry name" value="Glyco_hydro_3_N_sf"/>
</dbReference>
<dbReference type="PANTHER" id="PTHR30620">
    <property type="entry name" value="PERIPLASMIC BETA-GLUCOSIDASE-RELATED"/>
    <property type="match status" value="1"/>
</dbReference>
<comment type="similarity">
    <text evidence="1 3">Belongs to the glycosyl hydrolase 3 family.</text>
</comment>
<dbReference type="InterPro" id="IPR017853">
    <property type="entry name" value="GH"/>
</dbReference>
<dbReference type="InterPro" id="IPR019800">
    <property type="entry name" value="Glyco_hydro_3_AS"/>
</dbReference>
<evidence type="ECO:0000256" key="3">
    <source>
        <dbReference type="RuleBase" id="RU361161"/>
    </source>
</evidence>
<dbReference type="SUPFAM" id="SSF52279">
    <property type="entry name" value="Beta-D-glucan exohydrolase, C-terminal domain"/>
    <property type="match status" value="1"/>
</dbReference>
<dbReference type="EMBL" id="RJTM01000110">
    <property type="protein sequence ID" value="RNL82590.1"/>
    <property type="molecule type" value="Genomic_DNA"/>
</dbReference>
<organism evidence="5 6">
    <name type="scientific">Sinomicrobium pectinilyticum</name>
    <dbReference type="NCBI Taxonomy" id="1084421"/>
    <lineage>
        <taxon>Bacteria</taxon>
        <taxon>Pseudomonadati</taxon>
        <taxon>Bacteroidota</taxon>
        <taxon>Flavobacteriia</taxon>
        <taxon>Flavobacteriales</taxon>
        <taxon>Flavobacteriaceae</taxon>
        <taxon>Sinomicrobium</taxon>
    </lineage>
</organism>
<dbReference type="InterPro" id="IPR051915">
    <property type="entry name" value="Cellulose_Degrad_GH3"/>
</dbReference>
<dbReference type="Pfam" id="PF14310">
    <property type="entry name" value="Fn3-like"/>
    <property type="match status" value="1"/>
</dbReference>
<dbReference type="InterPro" id="IPR001764">
    <property type="entry name" value="Glyco_hydro_3_N"/>
</dbReference>
<dbReference type="RefSeq" id="WP_123217179.1">
    <property type="nucleotide sequence ID" value="NZ_RJTM01000110.1"/>
</dbReference>
<dbReference type="InterPro" id="IPR013783">
    <property type="entry name" value="Ig-like_fold"/>
</dbReference>
<evidence type="ECO:0000259" key="4">
    <source>
        <dbReference type="SMART" id="SM01217"/>
    </source>
</evidence>
<dbReference type="InterPro" id="IPR002772">
    <property type="entry name" value="Glyco_hydro_3_C"/>
</dbReference>
<gene>
    <name evidence="5" type="ORF">ED312_16755</name>
</gene>
<dbReference type="Gene3D" id="3.20.20.300">
    <property type="entry name" value="Glycoside hydrolase, family 3, N-terminal domain"/>
    <property type="match status" value="1"/>
</dbReference>
<dbReference type="Pfam" id="PF01915">
    <property type="entry name" value="Glyco_hydro_3_C"/>
    <property type="match status" value="1"/>
</dbReference>
<feature type="domain" description="Fibronectin type III-like" evidence="4">
    <location>
        <begin position="712"/>
        <end position="781"/>
    </location>
</feature>
<dbReference type="GO" id="GO:0009251">
    <property type="term" value="P:glucan catabolic process"/>
    <property type="evidence" value="ECO:0007669"/>
    <property type="project" value="TreeGrafter"/>
</dbReference>
<comment type="caution">
    <text evidence="5">The sequence shown here is derived from an EMBL/GenBank/DDBJ whole genome shotgun (WGS) entry which is preliminary data.</text>
</comment>
<dbReference type="Gene3D" id="3.40.50.1700">
    <property type="entry name" value="Glycoside hydrolase family 3 C-terminal domain"/>
    <property type="match status" value="1"/>
</dbReference>
<dbReference type="FunFam" id="3.40.50.1700:FF:000016">
    <property type="entry name" value="Periplasmic beta-glucosidase, xylosidase/arabinosidase"/>
    <property type="match status" value="1"/>
</dbReference>
<name>A0A3N0E433_SINP1</name>
<keyword evidence="3" id="KW-0326">Glycosidase</keyword>
<dbReference type="PRINTS" id="PR00133">
    <property type="entry name" value="GLHYDRLASE3"/>
</dbReference>
<dbReference type="Proteomes" id="UP000267469">
    <property type="component" value="Unassembled WGS sequence"/>
</dbReference>
<reference evidence="5 6" key="1">
    <citation type="submission" date="2018-10" db="EMBL/GenBank/DDBJ databases">
        <title>Sinomicrobium pectinilyticum sp. nov., a pectinase-producing bacterium isolated from alkaline and saline soil, and emended description of the genus Sinomicrobium.</title>
        <authorList>
            <person name="Cheng B."/>
            <person name="Li C."/>
            <person name="Lai Q."/>
            <person name="Du M."/>
            <person name="Shao Z."/>
            <person name="Xu P."/>
            <person name="Yang C."/>
        </authorList>
    </citation>
    <scope>NUCLEOTIDE SEQUENCE [LARGE SCALE GENOMIC DNA]</scope>
    <source>
        <strain evidence="5 6">5DNS001</strain>
    </source>
</reference>
<keyword evidence="2 3" id="KW-0378">Hydrolase</keyword>
<dbReference type="PROSITE" id="PS00775">
    <property type="entry name" value="GLYCOSYL_HYDROL_F3"/>
    <property type="match status" value="1"/>
</dbReference>